<feature type="transmembrane region" description="Helical" evidence="9">
    <location>
        <begin position="56"/>
        <end position="77"/>
    </location>
</feature>
<protein>
    <recommendedName>
        <fullName evidence="10">Potassium channel domain-containing protein</fullName>
    </recommendedName>
</protein>
<evidence type="ECO:0000256" key="8">
    <source>
        <dbReference type="SAM" id="MobiDB-lite"/>
    </source>
</evidence>
<evidence type="ECO:0000256" key="5">
    <source>
        <dbReference type="ARBA" id="ARBA00023065"/>
    </source>
</evidence>
<dbReference type="GO" id="GO:0008076">
    <property type="term" value="C:voltage-gated potassium channel complex"/>
    <property type="evidence" value="ECO:0007669"/>
    <property type="project" value="InterPro"/>
</dbReference>
<accession>A0A8S4A4E4</accession>
<dbReference type="GO" id="GO:0001508">
    <property type="term" value="P:action potential"/>
    <property type="evidence" value="ECO:0007669"/>
    <property type="project" value="TreeGrafter"/>
</dbReference>
<dbReference type="PRINTS" id="PR00169">
    <property type="entry name" value="KCHANNEL"/>
</dbReference>
<evidence type="ECO:0000256" key="1">
    <source>
        <dbReference type="ARBA" id="ARBA00004141"/>
    </source>
</evidence>
<gene>
    <name evidence="11" type="ORF">CUNI_LOCUS20918</name>
</gene>
<dbReference type="SUPFAM" id="SSF81324">
    <property type="entry name" value="Voltage-gated potassium channels"/>
    <property type="match status" value="1"/>
</dbReference>
<keyword evidence="7" id="KW-0407">Ion channel</keyword>
<proteinExistence type="predicted"/>
<keyword evidence="4 9" id="KW-1133">Transmembrane helix</keyword>
<evidence type="ECO:0000256" key="7">
    <source>
        <dbReference type="ARBA" id="ARBA00023303"/>
    </source>
</evidence>
<feature type="compositionally biased region" description="Polar residues" evidence="8">
    <location>
        <begin position="124"/>
        <end position="141"/>
    </location>
</feature>
<name>A0A8S4A4E4_9EUPU</name>
<dbReference type="GO" id="GO:0005249">
    <property type="term" value="F:voltage-gated potassium channel activity"/>
    <property type="evidence" value="ECO:0007669"/>
    <property type="project" value="InterPro"/>
</dbReference>
<dbReference type="EMBL" id="CAJHNH020008223">
    <property type="protein sequence ID" value="CAG5135360.1"/>
    <property type="molecule type" value="Genomic_DNA"/>
</dbReference>
<dbReference type="AlphaFoldDB" id="A0A8S4A4E4"/>
<dbReference type="Pfam" id="PF07885">
    <property type="entry name" value="Ion_trans_2"/>
    <property type="match status" value="1"/>
</dbReference>
<dbReference type="InterPro" id="IPR013099">
    <property type="entry name" value="K_chnl_dom"/>
</dbReference>
<comment type="subcellular location">
    <subcellularLocation>
        <location evidence="1">Membrane</location>
        <topology evidence="1">Multi-pass membrane protein</topology>
    </subcellularLocation>
</comment>
<dbReference type="PANTHER" id="PTHR11537:SF254">
    <property type="entry name" value="POTASSIUM VOLTAGE-GATED CHANNEL PROTEIN SHAB"/>
    <property type="match status" value="1"/>
</dbReference>
<evidence type="ECO:0000256" key="4">
    <source>
        <dbReference type="ARBA" id="ARBA00022989"/>
    </source>
</evidence>
<evidence type="ECO:0000313" key="11">
    <source>
        <dbReference type="EMBL" id="CAG5135360.1"/>
    </source>
</evidence>
<organism evidence="11 12">
    <name type="scientific">Candidula unifasciata</name>
    <dbReference type="NCBI Taxonomy" id="100452"/>
    <lineage>
        <taxon>Eukaryota</taxon>
        <taxon>Metazoa</taxon>
        <taxon>Spiralia</taxon>
        <taxon>Lophotrochozoa</taxon>
        <taxon>Mollusca</taxon>
        <taxon>Gastropoda</taxon>
        <taxon>Heterobranchia</taxon>
        <taxon>Euthyneura</taxon>
        <taxon>Panpulmonata</taxon>
        <taxon>Eupulmonata</taxon>
        <taxon>Stylommatophora</taxon>
        <taxon>Helicina</taxon>
        <taxon>Helicoidea</taxon>
        <taxon>Geomitridae</taxon>
        <taxon>Candidula</taxon>
    </lineage>
</organism>
<evidence type="ECO:0000256" key="3">
    <source>
        <dbReference type="ARBA" id="ARBA00022692"/>
    </source>
</evidence>
<dbReference type="Proteomes" id="UP000678393">
    <property type="component" value="Unassembled WGS sequence"/>
</dbReference>
<evidence type="ECO:0000259" key="10">
    <source>
        <dbReference type="Pfam" id="PF07885"/>
    </source>
</evidence>
<evidence type="ECO:0000256" key="2">
    <source>
        <dbReference type="ARBA" id="ARBA00022448"/>
    </source>
</evidence>
<evidence type="ECO:0000313" key="12">
    <source>
        <dbReference type="Proteomes" id="UP000678393"/>
    </source>
</evidence>
<keyword evidence="12" id="KW-1185">Reference proteome</keyword>
<sequence length="149" mass="16409">VAALMAALIFGAVVYLTELISGEHTFRNVALATWYSYETMTAIGSGRVVPSSVPGNVIAVCCSMFGVILFSMPIAIVKESFKQYLVALRTYKHQLVRVNYLRNQGQENAFLASRMFWYRPDGVSSTSPMRPTSPVRSASPTDESDLSMV</sequence>
<dbReference type="Gene3D" id="1.10.287.70">
    <property type="match status" value="1"/>
</dbReference>
<evidence type="ECO:0000256" key="6">
    <source>
        <dbReference type="ARBA" id="ARBA00023136"/>
    </source>
</evidence>
<keyword evidence="6 9" id="KW-0472">Membrane</keyword>
<feature type="domain" description="Potassium channel" evidence="10">
    <location>
        <begin position="4"/>
        <end position="79"/>
    </location>
</feature>
<comment type="caution">
    <text evidence="11">The sequence shown here is derived from an EMBL/GenBank/DDBJ whole genome shotgun (WGS) entry which is preliminary data.</text>
</comment>
<dbReference type="PANTHER" id="PTHR11537">
    <property type="entry name" value="VOLTAGE-GATED POTASSIUM CHANNEL"/>
    <property type="match status" value="1"/>
</dbReference>
<keyword evidence="3 9" id="KW-0812">Transmembrane</keyword>
<reference evidence="11" key="1">
    <citation type="submission" date="2021-04" db="EMBL/GenBank/DDBJ databases">
        <authorList>
            <consortium name="Molecular Ecology Group"/>
        </authorList>
    </citation>
    <scope>NUCLEOTIDE SEQUENCE</scope>
</reference>
<dbReference type="OrthoDB" id="433309at2759"/>
<evidence type="ECO:0000256" key="9">
    <source>
        <dbReference type="SAM" id="Phobius"/>
    </source>
</evidence>
<keyword evidence="5" id="KW-0406">Ion transport</keyword>
<feature type="non-terminal residue" evidence="11">
    <location>
        <position position="1"/>
    </location>
</feature>
<dbReference type="InterPro" id="IPR028325">
    <property type="entry name" value="VG_K_chnl"/>
</dbReference>
<feature type="region of interest" description="Disordered" evidence="8">
    <location>
        <begin position="124"/>
        <end position="149"/>
    </location>
</feature>
<keyword evidence="2" id="KW-0813">Transport</keyword>